<evidence type="ECO:0000256" key="12">
    <source>
        <dbReference type="ARBA" id="ARBA00022833"/>
    </source>
</evidence>
<dbReference type="InterPro" id="IPR001841">
    <property type="entry name" value="Znf_RING"/>
</dbReference>
<keyword evidence="8 18" id="KW-0479">Metal-binding</keyword>
<dbReference type="FunFam" id="3.30.40.10:FF:000172">
    <property type="entry name" value="E3 ubiquitin-protein ligase RAD18"/>
    <property type="match status" value="1"/>
</dbReference>
<comment type="pathway">
    <text evidence="3 18">Protein modification; protein ubiquitination.</text>
</comment>
<dbReference type="EC" id="2.3.2.27" evidence="5 18"/>
<dbReference type="GO" id="GO:0061630">
    <property type="term" value="F:ubiquitin protein ligase activity"/>
    <property type="evidence" value="ECO:0007669"/>
    <property type="project" value="UniProtKB-UniRule"/>
</dbReference>
<dbReference type="GO" id="GO:0006513">
    <property type="term" value="P:protein monoubiquitination"/>
    <property type="evidence" value="ECO:0007669"/>
    <property type="project" value="InterPro"/>
</dbReference>
<evidence type="ECO:0000313" key="24">
    <source>
        <dbReference type="Proteomes" id="UP001301769"/>
    </source>
</evidence>
<keyword evidence="24" id="KW-1185">Reference proteome</keyword>
<dbReference type="SUPFAM" id="SSF57850">
    <property type="entry name" value="RING/U-box"/>
    <property type="match status" value="1"/>
</dbReference>
<accession>A0AAN6YHC6</accession>
<evidence type="ECO:0000256" key="16">
    <source>
        <dbReference type="PROSITE-ProRule" id="PRU00175"/>
    </source>
</evidence>
<dbReference type="NCBIfam" id="TIGR00599">
    <property type="entry name" value="rad18"/>
    <property type="match status" value="1"/>
</dbReference>
<feature type="compositionally biased region" description="Low complexity" evidence="19">
    <location>
        <begin position="468"/>
        <end position="479"/>
    </location>
</feature>
<evidence type="ECO:0000256" key="4">
    <source>
        <dbReference type="ARBA" id="ARBA00009506"/>
    </source>
</evidence>
<reference evidence="23" key="1">
    <citation type="journal article" date="2023" name="Mol. Phylogenet. Evol.">
        <title>Genome-scale phylogeny and comparative genomics of the fungal order Sordariales.</title>
        <authorList>
            <person name="Hensen N."/>
            <person name="Bonometti L."/>
            <person name="Westerberg I."/>
            <person name="Brannstrom I.O."/>
            <person name="Guillou S."/>
            <person name="Cros-Aarteil S."/>
            <person name="Calhoun S."/>
            <person name="Haridas S."/>
            <person name="Kuo A."/>
            <person name="Mondo S."/>
            <person name="Pangilinan J."/>
            <person name="Riley R."/>
            <person name="LaButti K."/>
            <person name="Andreopoulos B."/>
            <person name="Lipzen A."/>
            <person name="Chen C."/>
            <person name="Yan M."/>
            <person name="Daum C."/>
            <person name="Ng V."/>
            <person name="Clum A."/>
            <person name="Steindorff A."/>
            <person name="Ohm R.A."/>
            <person name="Martin F."/>
            <person name="Silar P."/>
            <person name="Natvig D.O."/>
            <person name="Lalanne C."/>
            <person name="Gautier V."/>
            <person name="Ament-Velasquez S.L."/>
            <person name="Kruys A."/>
            <person name="Hutchinson M.I."/>
            <person name="Powell A.J."/>
            <person name="Barry K."/>
            <person name="Miller A.N."/>
            <person name="Grigoriev I.V."/>
            <person name="Debuchy R."/>
            <person name="Gladieux P."/>
            <person name="Hiltunen Thoren M."/>
            <person name="Johannesson H."/>
        </authorList>
    </citation>
    <scope>NUCLEOTIDE SEQUENCE</scope>
    <source>
        <strain evidence="23">PSN293</strain>
    </source>
</reference>
<dbReference type="GO" id="GO:0006301">
    <property type="term" value="P:DNA damage tolerance"/>
    <property type="evidence" value="ECO:0007669"/>
    <property type="project" value="InterPro"/>
</dbReference>
<evidence type="ECO:0000256" key="5">
    <source>
        <dbReference type="ARBA" id="ARBA00012483"/>
    </source>
</evidence>
<evidence type="ECO:0000256" key="17">
    <source>
        <dbReference type="PROSITE-ProRule" id="PRU01256"/>
    </source>
</evidence>
<dbReference type="InterPro" id="IPR039577">
    <property type="entry name" value="Rad18"/>
</dbReference>
<dbReference type="InterPro" id="IPR013083">
    <property type="entry name" value="Znf_RING/FYVE/PHD"/>
</dbReference>
<dbReference type="InterPro" id="IPR004580">
    <property type="entry name" value="Rad18_fungi"/>
</dbReference>
<dbReference type="PROSITE" id="PS51908">
    <property type="entry name" value="ZF_UBZ4"/>
    <property type="match status" value="1"/>
</dbReference>
<keyword evidence="11 18" id="KW-0833">Ubl conjugation pathway</keyword>
<protein>
    <recommendedName>
        <fullName evidence="6 18">Postreplication repair E3 ubiquitin-protein ligase RAD18</fullName>
        <ecNumber evidence="5 18">2.3.2.27</ecNumber>
    </recommendedName>
    <alternativeName>
        <fullName evidence="18">RING-type E3 ubiquitin transferase RAD18</fullName>
    </alternativeName>
</protein>
<evidence type="ECO:0000256" key="11">
    <source>
        <dbReference type="ARBA" id="ARBA00022786"/>
    </source>
</evidence>
<organism evidence="23 24">
    <name type="scientific">Rhypophila decipiens</name>
    <dbReference type="NCBI Taxonomy" id="261697"/>
    <lineage>
        <taxon>Eukaryota</taxon>
        <taxon>Fungi</taxon>
        <taxon>Dikarya</taxon>
        <taxon>Ascomycota</taxon>
        <taxon>Pezizomycotina</taxon>
        <taxon>Sordariomycetes</taxon>
        <taxon>Sordariomycetidae</taxon>
        <taxon>Sordariales</taxon>
        <taxon>Naviculisporaceae</taxon>
        <taxon>Rhypophila</taxon>
    </lineage>
</organism>
<feature type="compositionally biased region" description="Polar residues" evidence="19">
    <location>
        <begin position="439"/>
        <end position="459"/>
    </location>
</feature>
<feature type="domain" description="SAP" evidence="21">
    <location>
        <begin position="240"/>
        <end position="274"/>
    </location>
</feature>
<feature type="compositionally biased region" description="Polar residues" evidence="19">
    <location>
        <begin position="350"/>
        <end position="362"/>
    </location>
</feature>
<dbReference type="EMBL" id="MU858052">
    <property type="protein sequence ID" value="KAK4218681.1"/>
    <property type="molecule type" value="Genomic_DNA"/>
</dbReference>
<dbReference type="Proteomes" id="UP001301769">
    <property type="component" value="Unassembled WGS sequence"/>
</dbReference>
<feature type="region of interest" description="Disordered" evidence="19">
    <location>
        <begin position="100"/>
        <end position="141"/>
    </location>
</feature>
<name>A0AAN6YHC6_9PEZI</name>
<gene>
    <name evidence="23" type="ORF">QBC37DRAFT_412230</name>
</gene>
<evidence type="ECO:0000256" key="10">
    <source>
        <dbReference type="ARBA" id="ARBA00022771"/>
    </source>
</evidence>
<comment type="caution">
    <text evidence="23">The sequence shown here is derived from an EMBL/GenBank/DDBJ whole genome shotgun (WGS) entry which is preliminary data.</text>
</comment>
<evidence type="ECO:0000256" key="15">
    <source>
        <dbReference type="ARBA" id="ARBA00023242"/>
    </source>
</evidence>
<keyword evidence="12 18" id="KW-0862">Zinc</keyword>
<evidence type="ECO:0000256" key="14">
    <source>
        <dbReference type="ARBA" id="ARBA00023204"/>
    </source>
</evidence>
<dbReference type="GO" id="GO:0006281">
    <property type="term" value="P:DNA repair"/>
    <property type="evidence" value="ECO:0007669"/>
    <property type="project" value="UniProtKB-KW"/>
</dbReference>
<dbReference type="InterPro" id="IPR003034">
    <property type="entry name" value="SAP_dom"/>
</dbReference>
<dbReference type="SMART" id="SM00734">
    <property type="entry name" value="ZnF_Rad18"/>
    <property type="match status" value="1"/>
</dbReference>
<evidence type="ECO:0000256" key="19">
    <source>
        <dbReference type="SAM" id="MobiDB-lite"/>
    </source>
</evidence>
<dbReference type="Gene3D" id="3.30.40.10">
    <property type="entry name" value="Zinc/RING finger domain, C3HC4 (zinc finger)"/>
    <property type="match status" value="1"/>
</dbReference>
<comment type="similarity">
    <text evidence="4 18">Belongs to the RAD18 family.</text>
</comment>
<keyword evidence="10 16" id="KW-0863">Zinc-finger</keyword>
<feature type="region of interest" description="Disordered" evidence="19">
    <location>
        <begin position="348"/>
        <end position="479"/>
    </location>
</feature>
<dbReference type="PANTHER" id="PTHR14134:SF2">
    <property type="entry name" value="E3 UBIQUITIN-PROTEIN LIGASE RAD18"/>
    <property type="match status" value="1"/>
</dbReference>
<evidence type="ECO:0000256" key="2">
    <source>
        <dbReference type="ARBA" id="ARBA00004123"/>
    </source>
</evidence>
<feature type="region of interest" description="Disordered" evidence="19">
    <location>
        <begin position="514"/>
        <end position="557"/>
    </location>
</feature>
<keyword evidence="7 18" id="KW-0808">Transferase</keyword>
<evidence type="ECO:0000256" key="13">
    <source>
        <dbReference type="ARBA" id="ARBA00023125"/>
    </source>
</evidence>
<dbReference type="InterPro" id="IPR006642">
    <property type="entry name" value="Rad18_UBZ4"/>
</dbReference>
<dbReference type="GO" id="GO:0003697">
    <property type="term" value="F:single-stranded DNA binding"/>
    <property type="evidence" value="ECO:0007669"/>
    <property type="project" value="UniProtKB-UniRule"/>
</dbReference>
<evidence type="ECO:0000256" key="7">
    <source>
        <dbReference type="ARBA" id="ARBA00022679"/>
    </source>
</evidence>
<dbReference type="PANTHER" id="PTHR14134">
    <property type="entry name" value="E3 UBIQUITIN-PROTEIN LIGASE RAD18"/>
    <property type="match status" value="1"/>
</dbReference>
<dbReference type="AlphaFoldDB" id="A0AAN6YHC6"/>
<evidence type="ECO:0000313" key="23">
    <source>
        <dbReference type="EMBL" id="KAK4218681.1"/>
    </source>
</evidence>
<proteinExistence type="inferred from homology"/>
<evidence type="ECO:0000259" key="21">
    <source>
        <dbReference type="PROSITE" id="PS50800"/>
    </source>
</evidence>
<comment type="catalytic activity">
    <reaction evidence="1 18">
        <text>S-ubiquitinyl-[E2 ubiquitin-conjugating enzyme]-L-cysteine + [acceptor protein]-L-lysine = [E2 ubiquitin-conjugating enzyme]-L-cysteine + N(6)-ubiquitinyl-[acceptor protein]-L-lysine.</text>
        <dbReference type="EC" id="2.3.2.27"/>
    </reaction>
</comment>
<comment type="function">
    <text evidence="18">E3 RING-finger protein, member of the UBC2/RAD6 epistasis group. Associates to the E2 ubiquitin conjugating enzyme UBC2/RAD6 to form the UBC2-RAD18 ubiquitin ligase complex involved in postreplicative repair (PRR) of damaged DNA.</text>
</comment>
<comment type="subunit">
    <text evidence="18">Interacts with E2 UBC2, forming a complex with ubiquitin ligase activity.</text>
</comment>
<keyword evidence="15 18" id="KW-0539">Nucleus</keyword>
<dbReference type="Pfam" id="PF13923">
    <property type="entry name" value="zf-C3HC4_2"/>
    <property type="match status" value="1"/>
</dbReference>
<dbReference type="GO" id="GO:0008270">
    <property type="term" value="F:zinc ion binding"/>
    <property type="evidence" value="ECO:0007669"/>
    <property type="project" value="UniProtKB-KW"/>
</dbReference>
<evidence type="ECO:0000256" key="1">
    <source>
        <dbReference type="ARBA" id="ARBA00000900"/>
    </source>
</evidence>
<keyword evidence="14 17" id="KW-0234">DNA repair</keyword>
<dbReference type="InterPro" id="IPR017907">
    <property type="entry name" value="Znf_RING_CS"/>
</dbReference>
<keyword evidence="13 18" id="KW-0238">DNA-binding</keyword>
<feature type="compositionally biased region" description="Polar residues" evidence="19">
    <location>
        <begin position="520"/>
        <end position="536"/>
    </location>
</feature>
<feature type="region of interest" description="Disordered" evidence="19">
    <location>
        <begin position="198"/>
        <end position="234"/>
    </location>
</feature>
<dbReference type="PROSITE" id="PS00518">
    <property type="entry name" value="ZF_RING_1"/>
    <property type="match status" value="1"/>
</dbReference>
<feature type="compositionally biased region" description="Polar residues" evidence="19">
    <location>
        <begin position="403"/>
        <end position="427"/>
    </location>
</feature>
<feature type="domain" description="RING-type" evidence="20">
    <location>
        <begin position="29"/>
        <end position="67"/>
    </location>
</feature>
<evidence type="ECO:0000256" key="9">
    <source>
        <dbReference type="ARBA" id="ARBA00022763"/>
    </source>
</evidence>
<dbReference type="SMART" id="SM00513">
    <property type="entry name" value="SAP"/>
    <property type="match status" value="1"/>
</dbReference>
<comment type="subcellular location">
    <subcellularLocation>
        <location evidence="2 18">Nucleus</location>
    </subcellularLocation>
</comment>
<keyword evidence="9 17" id="KW-0227">DNA damage</keyword>
<dbReference type="GO" id="GO:0005634">
    <property type="term" value="C:nucleus"/>
    <property type="evidence" value="ECO:0007669"/>
    <property type="project" value="UniProtKB-SubCell"/>
</dbReference>
<evidence type="ECO:0000256" key="8">
    <source>
        <dbReference type="ARBA" id="ARBA00022723"/>
    </source>
</evidence>
<dbReference type="PROSITE" id="PS50800">
    <property type="entry name" value="SAP"/>
    <property type="match status" value="1"/>
</dbReference>
<reference evidence="23" key="2">
    <citation type="submission" date="2023-05" db="EMBL/GenBank/DDBJ databases">
        <authorList>
            <consortium name="Lawrence Berkeley National Laboratory"/>
            <person name="Steindorff A."/>
            <person name="Hensen N."/>
            <person name="Bonometti L."/>
            <person name="Westerberg I."/>
            <person name="Brannstrom I.O."/>
            <person name="Guillou S."/>
            <person name="Cros-Aarteil S."/>
            <person name="Calhoun S."/>
            <person name="Haridas S."/>
            <person name="Kuo A."/>
            <person name="Mondo S."/>
            <person name="Pangilinan J."/>
            <person name="Riley R."/>
            <person name="Labutti K."/>
            <person name="Andreopoulos B."/>
            <person name="Lipzen A."/>
            <person name="Chen C."/>
            <person name="Yanf M."/>
            <person name="Daum C."/>
            <person name="Ng V."/>
            <person name="Clum A."/>
            <person name="Ohm R."/>
            <person name="Martin F."/>
            <person name="Silar P."/>
            <person name="Natvig D."/>
            <person name="Lalanne C."/>
            <person name="Gautier V."/>
            <person name="Ament-Velasquez S.L."/>
            <person name="Kruys A."/>
            <person name="Hutchinson M.I."/>
            <person name="Powell A.J."/>
            <person name="Barry K."/>
            <person name="Miller A.N."/>
            <person name="Grigoriev I.V."/>
            <person name="Debuchy R."/>
            <person name="Gladieux P."/>
            <person name="Thoren M.H."/>
            <person name="Johannesson H."/>
        </authorList>
    </citation>
    <scope>NUCLEOTIDE SEQUENCE</scope>
    <source>
        <strain evidence="23">PSN293</strain>
    </source>
</reference>
<dbReference type="PROSITE" id="PS50089">
    <property type="entry name" value="ZF_RING_2"/>
    <property type="match status" value="1"/>
</dbReference>
<evidence type="ECO:0000256" key="18">
    <source>
        <dbReference type="RuleBase" id="RU368093"/>
    </source>
</evidence>
<evidence type="ECO:0000256" key="3">
    <source>
        <dbReference type="ARBA" id="ARBA00004906"/>
    </source>
</evidence>
<evidence type="ECO:0000259" key="20">
    <source>
        <dbReference type="PROSITE" id="PS50089"/>
    </source>
</evidence>
<dbReference type="Pfam" id="PF02037">
    <property type="entry name" value="SAP"/>
    <property type="match status" value="1"/>
</dbReference>
<sequence>MDDFDVPDPTDWQNTPLASLEHVEQALRCHVCKDFFEAPMLTSCNHTFCSLCIRRCLAADGKCPLCRATEQEARLRGNWALREAVEAFVKARDGLLNFAKTPTPAAGPALNSPKRKARELDESDEGDSQGTKRLRTSARLSRAKGAQATAAIMVEEAADSDASDDALYEPEPDDGLVACPICLSRMKAWQVDKHIDTSCPGSPPAKPHAARTSRNNANRSDFHSSPDPAKAPERLPSLAYSMLKDYQLRKKMSDLGIPTHGPRQALEKRHQEFVTLWNANCDSAHPKNRSELLHDLDVWERTIGSRAPATSKAAAVGAQIKDKNFDGAAWAARHGDSFKNLIANARKTKMQTQPTPKLSSHSEIVPGSDIKGGQEPGLNFEPQPPFTDRSQPQHSSAPSQQQTNGQPENRSQELPFSGSELPQTTLPQHPAYSGDHFYRQNSFGNLGADQSRQAESTYQGLEGVPKASSSQPSLPSVSSSFTYPYTYTPHEMTAGEVWGMRRTDMGVSSSGFSDMPAQGIPSTTVPVSDSQPTGAQCQGAPLQENWNHGGPAPPSQD</sequence>
<dbReference type="SMART" id="SM00184">
    <property type="entry name" value="RING"/>
    <property type="match status" value="1"/>
</dbReference>
<evidence type="ECO:0000256" key="6">
    <source>
        <dbReference type="ARBA" id="ARBA00015551"/>
    </source>
</evidence>
<feature type="domain" description="UBZ4-type" evidence="22">
    <location>
        <begin position="176"/>
        <end position="204"/>
    </location>
</feature>
<dbReference type="GO" id="GO:0097505">
    <property type="term" value="C:Rad6-Rad18 complex"/>
    <property type="evidence" value="ECO:0007669"/>
    <property type="project" value="TreeGrafter"/>
</dbReference>
<feature type="compositionally biased region" description="Low complexity" evidence="19">
    <location>
        <begin position="390"/>
        <end position="402"/>
    </location>
</feature>
<evidence type="ECO:0000259" key="22">
    <source>
        <dbReference type="PROSITE" id="PS51908"/>
    </source>
</evidence>